<evidence type="ECO:0000256" key="7">
    <source>
        <dbReference type="ARBA" id="ARBA00023002"/>
    </source>
</evidence>
<reference evidence="14" key="1">
    <citation type="submission" date="2013-12" db="EMBL/GenBank/DDBJ databases">
        <title>Cloning, Prokaryotic Expression and Functional Analysis of GrSLS1 Gene in Gentiana rigescens.</title>
        <authorList>
            <person name="Li C."/>
            <person name="Zhang X."/>
            <person name="Wang Y."/>
            <person name="Li T."/>
        </authorList>
    </citation>
    <scope>NUCLEOTIDE SEQUENCE</scope>
</reference>
<dbReference type="InterPro" id="IPR036396">
    <property type="entry name" value="Cyt_P450_sf"/>
</dbReference>
<dbReference type="SUPFAM" id="SSF48264">
    <property type="entry name" value="Cytochrome P450"/>
    <property type="match status" value="1"/>
</dbReference>
<keyword evidence="7 12" id="KW-0560">Oxidoreductase</keyword>
<evidence type="ECO:0000256" key="13">
    <source>
        <dbReference type="SAM" id="Phobius"/>
    </source>
</evidence>
<keyword evidence="8 11" id="KW-0408">Iron</keyword>
<accession>A0A0A7CC65</accession>
<evidence type="ECO:0000256" key="1">
    <source>
        <dbReference type="ARBA" id="ARBA00004370"/>
    </source>
</evidence>
<dbReference type="GO" id="GO:0016705">
    <property type="term" value="F:oxidoreductase activity, acting on paired donors, with incorporation or reduction of molecular oxygen"/>
    <property type="evidence" value="ECO:0007669"/>
    <property type="project" value="InterPro"/>
</dbReference>
<keyword evidence="10 13" id="KW-0472">Membrane</keyword>
<evidence type="ECO:0000256" key="12">
    <source>
        <dbReference type="RuleBase" id="RU000461"/>
    </source>
</evidence>
<proteinExistence type="evidence at transcript level"/>
<evidence type="ECO:0000256" key="10">
    <source>
        <dbReference type="ARBA" id="ARBA00023136"/>
    </source>
</evidence>
<comment type="subcellular location">
    <subcellularLocation>
        <location evidence="1">Membrane</location>
    </subcellularLocation>
</comment>
<dbReference type="EMBL" id="KF941191">
    <property type="protein sequence ID" value="AIA82924.1"/>
    <property type="molecule type" value="mRNA"/>
</dbReference>
<protein>
    <submittedName>
        <fullName evidence="14">SLS1</fullName>
    </submittedName>
</protein>
<dbReference type="GO" id="GO:0009753">
    <property type="term" value="P:response to jasmonic acid"/>
    <property type="evidence" value="ECO:0007669"/>
    <property type="project" value="UniProtKB-ARBA"/>
</dbReference>
<dbReference type="Gene3D" id="1.10.630.10">
    <property type="entry name" value="Cytochrome P450"/>
    <property type="match status" value="1"/>
</dbReference>
<dbReference type="PRINTS" id="PR00463">
    <property type="entry name" value="EP450I"/>
</dbReference>
<evidence type="ECO:0000256" key="5">
    <source>
        <dbReference type="ARBA" id="ARBA00022723"/>
    </source>
</evidence>
<name>A0A0A7CC65_9GENT</name>
<dbReference type="AlphaFoldDB" id="A0A0A7CC65"/>
<dbReference type="PROSITE" id="PS00086">
    <property type="entry name" value="CYTOCHROME_P450"/>
    <property type="match status" value="1"/>
</dbReference>
<dbReference type="GO" id="GO:0016020">
    <property type="term" value="C:membrane"/>
    <property type="evidence" value="ECO:0007669"/>
    <property type="project" value="UniProtKB-SubCell"/>
</dbReference>
<keyword evidence="5 11" id="KW-0479">Metal-binding</keyword>
<evidence type="ECO:0000256" key="3">
    <source>
        <dbReference type="ARBA" id="ARBA00022617"/>
    </source>
</evidence>
<dbReference type="GO" id="GO:0004497">
    <property type="term" value="F:monooxygenase activity"/>
    <property type="evidence" value="ECO:0007669"/>
    <property type="project" value="UniProtKB-KW"/>
</dbReference>
<evidence type="ECO:0000256" key="11">
    <source>
        <dbReference type="PIRSR" id="PIRSR602401-1"/>
    </source>
</evidence>
<keyword evidence="3 11" id="KW-0349">Heme</keyword>
<evidence type="ECO:0000256" key="2">
    <source>
        <dbReference type="ARBA" id="ARBA00010617"/>
    </source>
</evidence>
<comment type="similarity">
    <text evidence="2 12">Belongs to the cytochrome P450 family.</text>
</comment>
<dbReference type="CDD" id="cd20642">
    <property type="entry name" value="CYP72"/>
    <property type="match status" value="1"/>
</dbReference>
<feature type="binding site" description="axial binding residue" evidence="11">
    <location>
        <position position="467"/>
    </location>
    <ligand>
        <name>heme</name>
        <dbReference type="ChEBI" id="CHEBI:30413"/>
    </ligand>
    <ligandPart>
        <name>Fe</name>
        <dbReference type="ChEBI" id="CHEBI:18248"/>
    </ligandPart>
</feature>
<evidence type="ECO:0000256" key="8">
    <source>
        <dbReference type="ARBA" id="ARBA00023004"/>
    </source>
</evidence>
<keyword evidence="9 12" id="KW-0503">Monooxygenase</keyword>
<feature type="transmembrane region" description="Helical" evidence="13">
    <location>
        <begin position="7"/>
        <end position="32"/>
    </location>
</feature>
<dbReference type="GO" id="GO:0005506">
    <property type="term" value="F:iron ion binding"/>
    <property type="evidence" value="ECO:0007669"/>
    <property type="project" value="InterPro"/>
</dbReference>
<dbReference type="InterPro" id="IPR050665">
    <property type="entry name" value="Cytochrome_P450_Monooxygen"/>
</dbReference>
<dbReference type="FunFam" id="1.10.630.10:FF:000029">
    <property type="entry name" value="Cytochrome P450 734A1"/>
    <property type="match status" value="1"/>
</dbReference>
<keyword evidence="4 13" id="KW-0812">Transmembrane</keyword>
<evidence type="ECO:0000313" key="14">
    <source>
        <dbReference type="EMBL" id="AIA82924.1"/>
    </source>
</evidence>
<evidence type="ECO:0000256" key="4">
    <source>
        <dbReference type="ARBA" id="ARBA00022692"/>
    </source>
</evidence>
<dbReference type="Pfam" id="PF00067">
    <property type="entry name" value="p450"/>
    <property type="match status" value="1"/>
</dbReference>
<dbReference type="PANTHER" id="PTHR24282:SF273">
    <property type="entry name" value="CYTOCHROME P450 CYP72A219-LIKE"/>
    <property type="match status" value="1"/>
</dbReference>
<organism evidence="14">
    <name type="scientific">Gentiana crassa subsp. rigescens</name>
    <dbReference type="NCBI Taxonomy" id="3097545"/>
    <lineage>
        <taxon>Eukaryota</taxon>
        <taxon>Viridiplantae</taxon>
        <taxon>Streptophyta</taxon>
        <taxon>Embryophyta</taxon>
        <taxon>Tracheophyta</taxon>
        <taxon>Spermatophyta</taxon>
        <taxon>Magnoliopsida</taxon>
        <taxon>eudicotyledons</taxon>
        <taxon>Gunneridae</taxon>
        <taxon>Pentapetalae</taxon>
        <taxon>asterids</taxon>
        <taxon>lamiids</taxon>
        <taxon>Gentianales</taxon>
        <taxon>Gentianaceae</taxon>
        <taxon>Gentianeae</taxon>
        <taxon>Gentianinae</taxon>
        <taxon>Gentiana</taxon>
        <taxon>Gentiana crassa</taxon>
    </lineage>
</organism>
<evidence type="ECO:0000256" key="6">
    <source>
        <dbReference type="ARBA" id="ARBA00022989"/>
    </source>
</evidence>
<dbReference type="GO" id="GO:0020037">
    <property type="term" value="F:heme binding"/>
    <property type="evidence" value="ECO:0007669"/>
    <property type="project" value="InterPro"/>
</dbReference>
<dbReference type="PANTHER" id="PTHR24282">
    <property type="entry name" value="CYTOCHROME P450 FAMILY MEMBER"/>
    <property type="match status" value="1"/>
</dbReference>
<dbReference type="PRINTS" id="PR00385">
    <property type="entry name" value="P450"/>
</dbReference>
<dbReference type="InterPro" id="IPR017972">
    <property type="entry name" value="Cyt_P450_CS"/>
</dbReference>
<dbReference type="GO" id="GO:0009820">
    <property type="term" value="P:alkaloid metabolic process"/>
    <property type="evidence" value="ECO:0007669"/>
    <property type="project" value="UniProtKB-ARBA"/>
</dbReference>
<keyword evidence="6 13" id="KW-1133">Transmembrane helix</keyword>
<dbReference type="InterPro" id="IPR002401">
    <property type="entry name" value="Cyt_P450_E_grp-I"/>
</dbReference>
<dbReference type="InterPro" id="IPR001128">
    <property type="entry name" value="Cyt_P450"/>
</dbReference>
<sequence length="519" mass="59334">MEMENRFLIWLLFVTGAAALYVAYEVLNWVWFKPKKIEKQLQEQGLKGNPYRLLYGDLKEMQKTLKKACSQPVKGFSHAFEPRVIPLYQDVVHKYGKNGYAWFGPEASVIVMDPESIKEVTLKYDVFNKPHSNPLSKLLLRGVVSYEGDKWVKHRKIINPAFHQDKLKHMLPSFHTSAMETVSIWDAMVAEKGSTEVDVLPYLQTLTSDAISRTAFGSNYEEGKRIFELQREQAELVVIALRSLYIPGWRFLPTKMNRRMKSISKVVNNSIGIIVSERIKAMEAGVACEDDLLGTLLESNFKEMDEHGKKEVGLSIQDVIEECKLFYFAGQETTSTLLVWTMVLLSKYSHWQTLAREEVLQHFGTKKPDYDGLHHLKTVSMILYEVLRLYPPVPVIARRSTQEIKLGKMTLPAGGLLSLPIMLLHRDTELWGEDALEFKPERFADGVSHATKGQVIFFPFGWGPRICIAQNFALLEAKMAMALILQRFSFELSPSYTHAPISIITLRPQYGAHLILHKI</sequence>
<evidence type="ECO:0000256" key="9">
    <source>
        <dbReference type="ARBA" id="ARBA00023033"/>
    </source>
</evidence>
<comment type="cofactor">
    <cofactor evidence="11">
        <name>heme</name>
        <dbReference type="ChEBI" id="CHEBI:30413"/>
    </cofactor>
</comment>